<dbReference type="EMBL" id="RSAS01000969">
    <property type="protein sequence ID" value="RRR65326.1"/>
    <property type="molecule type" value="Genomic_DNA"/>
</dbReference>
<dbReference type="AlphaFoldDB" id="A0A426TQ51"/>
<feature type="signal peptide" evidence="2">
    <location>
        <begin position="1"/>
        <end position="26"/>
    </location>
</feature>
<organism evidence="3 4">
    <name type="scientific">Candidatus Viridilinea halotolerans</name>
    <dbReference type="NCBI Taxonomy" id="2491704"/>
    <lineage>
        <taxon>Bacteria</taxon>
        <taxon>Bacillati</taxon>
        <taxon>Chloroflexota</taxon>
        <taxon>Chloroflexia</taxon>
        <taxon>Chloroflexales</taxon>
        <taxon>Chloroflexineae</taxon>
        <taxon>Oscillochloridaceae</taxon>
        <taxon>Candidatus Viridilinea</taxon>
    </lineage>
</organism>
<evidence type="ECO:0000313" key="4">
    <source>
        <dbReference type="Proteomes" id="UP000280307"/>
    </source>
</evidence>
<dbReference type="PANTHER" id="PTHR33794">
    <property type="entry name" value="BACILLOLYSIN"/>
    <property type="match status" value="1"/>
</dbReference>
<dbReference type="Gene3D" id="2.60.120.380">
    <property type="match status" value="4"/>
</dbReference>
<feature type="chain" id="PRO_5019565167" description="Peptidase C-terminal archaeal/bacterial domain-containing protein" evidence="2">
    <location>
        <begin position="27"/>
        <end position="592"/>
    </location>
</feature>
<dbReference type="Proteomes" id="UP000280307">
    <property type="component" value="Unassembled WGS sequence"/>
</dbReference>
<reference evidence="3 4" key="1">
    <citation type="submission" date="2018-12" db="EMBL/GenBank/DDBJ databases">
        <title>Genome Sequence of Candidatus Viridilinea halotolerans isolated from saline sulfide-rich spring.</title>
        <authorList>
            <person name="Grouzdev D.S."/>
            <person name="Burganskaya E.I."/>
            <person name="Krutkina M.S."/>
            <person name="Sukhacheva M.V."/>
            <person name="Gorlenko V.M."/>
        </authorList>
    </citation>
    <scope>NUCLEOTIDE SEQUENCE [LARGE SCALE GENOMIC DNA]</scope>
    <source>
        <strain evidence="3">Chok-6</strain>
    </source>
</reference>
<evidence type="ECO:0000313" key="3">
    <source>
        <dbReference type="EMBL" id="RRR65326.1"/>
    </source>
</evidence>
<dbReference type="PANTHER" id="PTHR33794:SF1">
    <property type="entry name" value="BACILLOLYSIN"/>
    <property type="match status" value="1"/>
</dbReference>
<feature type="region of interest" description="Disordered" evidence="1">
    <location>
        <begin position="63"/>
        <end position="127"/>
    </location>
</feature>
<protein>
    <recommendedName>
        <fullName evidence="5">Peptidase C-terminal archaeal/bacterial domain-containing protein</fullName>
    </recommendedName>
</protein>
<evidence type="ECO:0008006" key="5">
    <source>
        <dbReference type="Google" id="ProtNLM"/>
    </source>
</evidence>
<name>A0A426TQ51_9CHLR</name>
<evidence type="ECO:0000256" key="1">
    <source>
        <dbReference type="SAM" id="MobiDB-lite"/>
    </source>
</evidence>
<keyword evidence="2" id="KW-0732">Signal</keyword>
<accession>A0A426TQ51</accession>
<dbReference type="InterPro" id="IPR050728">
    <property type="entry name" value="Zinc_Metalloprotease_M4"/>
</dbReference>
<comment type="caution">
    <text evidence="3">The sequence shown here is derived from an EMBL/GenBank/DDBJ whole genome shotgun (WGS) entry which is preliminary data.</text>
</comment>
<evidence type="ECO:0000256" key="2">
    <source>
        <dbReference type="SAM" id="SignalP"/>
    </source>
</evidence>
<proteinExistence type="predicted"/>
<gene>
    <name evidence="3" type="ORF">EI684_23545</name>
</gene>
<sequence>MQSAQQRRWRGLKLAVVTLFAVSLLAACGQSSASLPTFTPEPTITPLAPVPEGVPAPVVEIEPGAAAPRPTRERGSGEAGAKPATARTAIAQESVEGAAERPPAQGGADDDAYEPDDRRSQANPIRIGEVQERTFGYEYDEDWVEVAVQADQMYVFETFDLDDGADTILTLYDEQGNELAYNDDDDGWASRIYHQVEDDGLLYLQVTAYSIDAPGLGYKLRVLEMEPVAPDAYEPDNSQAEAQAITVGEEQQRTFHYPQDEDWVAVMVTTGTAYHFETFDLDDGADTVLTLYNERGDELAYNDDFGSAWASRIYYQAENDERLYLQVSAYRGGEPGLGYKLRVVEAEPPAPDAYEPDNSQAEAKALALNEVQERTFHTPQDEDWVFVEVTAGLTYQFETLDLADGIDTVLTLYDAQGEELDSNDDYQSLASRIYYEAANTERLYLQVAAYRVDQPGLGYRLQMVEAAPAELDAYEPDDRQEEASSIQIGEIQDRTFHNASDEDWVMVEVEAGRTYRFATLDLDDGLDTVLTLYDERGEELAYNDDAEDSDSFSLASRITHEARNSGRLYLQVKTFGSAERGAAYRLEAALDR</sequence>
<dbReference type="PROSITE" id="PS51257">
    <property type="entry name" value="PROKAR_LIPOPROTEIN"/>
    <property type="match status" value="1"/>
</dbReference>